<feature type="region of interest" description="Disordered" evidence="1">
    <location>
        <begin position="234"/>
        <end position="294"/>
    </location>
</feature>
<keyword evidence="3" id="KW-1185">Reference proteome</keyword>
<evidence type="ECO:0000256" key="1">
    <source>
        <dbReference type="SAM" id="MobiDB-lite"/>
    </source>
</evidence>
<proteinExistence type="predicted"/>
<feature type="compositionally biased region" description="Low complexity" evidence="1">
    <location>
        <begin position="265"/>
        <end position="294"/>
    </location>
</feature>
<sequence length="427" mass="43723">MPRGAPGPDSGTARPGLRHGALPAPVRRTLPAPVRRDRDRRDGAGTGTGTGAARRAPRRRYGGTGDRWFTWRVSDSDDLIDDLRRLAERHGDGPAEVVPTRPDVVIVRAGSIVVKAHGPGSPREPLELRVRAAAHPALRGIVLGPVTEEVTAVRGRLVTVWPAGTPVDPGDPDAAPWAAAARLLARLHAVPARALPPLPPAGGPARVAATVARLEGRSPAADLVRRTLACLPLPGSPVSPDSPGSPDGFAAPAAGLPGPRVPLDSAGAPGSPGSPGASGLPGVPVTPGATGAAAGSLAHGDWHMGQLVSVGGEWILIDIDDLGTGDPAWDLARPAAWFAAGLLEPSVWHGFLAAYRAAGGRAAGAEGDDPWPRLDLPAQAMTVQLAAASIDKAERAGRPLDEVEHALLDTCEKIARARNACHGAPAQ</sequence>
<gene>
    <name evidence="2" type="ORF">GCM10010140_45420</name>
</gene>
<protein>
    <recommendedName>
        <fullName evidence="4">Aminoglycoside phosphotransferase</fullName>
    </recommendedName>
</protein>
<feature type="compositionally biased region" description="Basic and acidic residues" evidence="1">
    <location>
        <begin position="34"/>
        <end position="43"/>
    </location>
</feature>
<dbReference type="SUPFAM" id="SSF56112">
    <property type="entry name" value="Protein kinase-like (PK-like)"/>
    <property type="match status" value="2"/>
</dbReference>
<feature type="compositionally biased region" description="Low complexity" evidence="1">
    <location>
        <begin position="234"/>
        <end position="258"/>
    </location>
</feature>
<name>A0ABQ2R268_9ACTN</name>
<dbReference type="EMBL" id="BMQJ01000011">
    <property type="protein sequence ID" value="GGQ10022.1"/>
    <property type="molecule type" value="Genomic_DNA"/>
</dbReference>
<dbReference type="Gene3D" id="3.90.1200.10">
    <property type="match status" value="1"/>
</dbReference>
<evidence type="ECO:0000313" key="2">
    <source>
        <dbReference type="EMBL" id="GGQ10022.1"/>
    </source>
</evidence>
<reference evidence="3" key="1">
    <citation type="journal article" date="2019" name="Int. J. Syst. Evol. Microbiol.">
        <title>The Global Catalogue of Microorganisms (GCM) 10K type strain sequencing project: providing services to taxonomists for standard genome sequencing and annotation.</title>
        <authorList>
            <consortium name="The Broad Institute Genomics Platform"/>
            <consortium name="The Broad Institute Genome Sequencing Center for Infectious Disease"/>
            <person name="Wu L."/>
            <person name="Ma J."/>
        </authorList>
    </citation>
    <scope>NUCLEOTIDE SEQUENCE [LARGE SCALE GENOMIC DNA]</scope>
    <source>
        <strain evidence="3">JCM 3115</strain>
    </source>
</reference>
<evidence type="ECO:0000313" key="3">
    <source>
        <dbReference type="Proteomes" id="UP000611554"/>
    </source>
</evidence>
<dbReference type="InterPro" id="IPR011009">
    <property type="entry name" value="Kinase-like_dom_sf"/>
</dbReference>
<evidence type="ECO:0008006" key="4">
    <source>
        <dbReference type="Google" id="ProtNLM"/>
    </source>
</evidence>
<comment type="caution">
    <text evidence="2">The sequence shown here is derived from an EMBL/GenBank/DDBJ whole genome shotgun (WGS) entry which is preliminary data.</text>
</comment>
<feature type="region of interest" description="Disordered" evidence="1">
    <location>
        <begin position="1"/>
        <end position="65"/>
    </location>
</feature>
<dbReference type="Proteomes" id="UP000611554">
    <property type="component" value="Unassembled WGS sequence"/>
</dbReference>
<accession>A0ABQ2R268</accession>
<organism evidence="2 3">
    <name type="scientific">Streptosporangium pseudovulgare</name>
    <dbReference type="NCBI Taxonomy" id="35765"/>
    <lineage>
        <taxon>Bacteria</taxon>
        <taxon>Bacillati</taxon>
        <taxon>Actinomycetota</taxon>
        <taxon>Actinomycetes</taxon>
        <taxon>Streptosporangiales</taxon>
        <taxon>Streptosporangiaceae</taxon>
        <taxon>Streptosporangium</taxon>
    </lineage>
</organism>